<keyword evidence="3" id="KW-1185">Reference proteome</keyword>
<accession>A0ABZ1C750</accession>
<dbReference type="Pfam" id="PF02579">
    <property type="entry name" value="Nitro_FeMo-Co"/>
    <property type="match status" value="1"/>
</dbReference>
<evidence type="ECO:0000259" key="1">
    <source>
        <dbReference type="Pfam" id="PF02579"/>
    </source>
</evidence>
<reference evidence="2 3" key="1">
    <citation type="submission" date="2023-12" db="EMBL/GenBank/DDBJ databases">
        <title>Description of an unclassified Opitutus bacterium of Verrucomicrobiota.</title>
        <authorList>
            <person name="Zhang D.-F."/>
        </authorList>
    </citation>
    <scope>NUCLEOTIDE SEQUENCE [LARGE SCALE GENOMIC DNA]</scope>
    <source>
        <strain evidence="2 3">WL0086</strain>
    </source>
</reference>
<dbReference type="EMBL" id="CP139781">
    <property type="protein sequence ID" value="WRQ86334.1"/>
    <property type="molecule type" value="Genomic_DNA"/>
</dbReference>
<sequence length="119" mass="13381">MKLALPLTADDRLPEHFGDAAKFEVFDLDLEQRRVRRRLIVVPAASRPCQWPRLLRRSGVEQLLVQHIGQSALTELHRHQVDVLTGVFAAPPEELVSSWLAGELRHSPAPAVCQHCAHT</sequence>
<organism evidence="2 3">
    <name type="scientific">Actomonas aquatica</name>
    <dbReference type="NCBI Taxonomy" id="2866162"/>
    <lineage>
        <taxon>Bacteria</taxon>
        <taxon>Pseudomonadati</taxon>
        <taxon>Verrucomicrobiota</taxon>
        <taxon>Opitutia</taxon>
        <taxon>Opitutales</taxon>
        <taxon>Opitutaceae</taxon>
        <taxon>Actomonas</taxon>
    </lineage>
</organism>
<proteinExistence type="predicted"/>
<name>A0ABZ1C750_9BACT</name>
<dbReference type="SUPFAM" id="SSF53146">
    <property type="entry name" value="Nitrogenase accessory factor-like"/>
    <property type="match status" value="1"/>
</dbReference>
<gene>
    <name evidence="2" type="ORF">K1X11_016080</name>
</gene>
<dbReference type="RefSeq" id="WP_221031263.1">
    <property type="nucleotide sequence ID" value="NZ_CP139781.1"/>
</dbReference>
<evidence type="ECO:0000313" key="3">
    <source>
        <dbReference type="Proteomes" id="UP000738431"/>
    </source>
</evidence>
<dbReference type="InterPro" id="IPR003731">
    <property type="entry name" value="Di-Nase_FeMo-co_biosynth"/>
</dbReference>
<dbReference type="Proteomes" id="UP000738431">
    <property type="component" value="Chromosome"/>
</dbReference>
<dbReference type="Gene3D" id="3.30.420.130">
    <property type="entry name" value="Dinitrogenase iron-molybdenum cofactor biosynthesis domain"/>
    <property type="match status" value="1"/>
</dbReference>
<feature type="domain" description="Dinitrogenase iron-molybdenum cofactor biosynthesis" evidence="1">
    <location>
        <begin position="10"/>
        <end position="100"/>
    </location>
</feature>
<evidence type="ECO:0000313" key="2">
    <source>
        <dbReference type="EMBL" id="WRQ86334.1"/>
    </source>
</evidence>
<dbReference type="InterPro" id="IPR036105">
    <property type="entry name" value="DiNase_FeMo-co_biosyn_sf"/>
</dbReference>
<protein>
    <submittedName>
        <fullName evidence="2">NifB/NifX family molybdenum-iron cluster-binding protein</fullName>
    </submittedName>
</protein>